<name>A0A139A498_GONPJ</name>
<sequence length="584" mass="61075">MFRRTSFTAELASPSTIADHSFAIRRPNSADLHESAANENIPYLPSPTLLNPRTSLSQSINSLASIDETQPLLSNDSIASYAETALTTEFSVLARLSVPACISYTSTFIALIVTQAFIGNMDSTSLAAAALASTYCNVTGNSVLIGAASSLDTLCSQCFGSSKSDRALAVIFQRGVILALALCAPIALLWMHSGTLLSYTGQDAHVVSLATSYISIMIWGLPASALAETLRRFFQSQAQMHVALATTTAASITTIFLSSYLIFHTPLAFLGAPLALTVATWLQLVLLVAYSLLFGHAAIWTVDSSELFAGWSVWRSHAEKSLAGIVVVAGEWWAWEVGTLLAGVLGTASLSAHAMVLSLCSLTAMVPMGLGVAASTRTGILVGQGSPQGAQKSARCALAAAALVGALNCCFLFFGAGYLPHLFSHDPDPVTLAQSALPWAALFQVSDALATTSAGILRGMGRQSVSAGLALVGFYGVGIPAGAFMCFKWKTLVGLWMGLLLGTFVSVLQAGVVLCADWDTECVRAAEAVEVAAARKENTDAPEADSGAKGVDAISTPSSTNKTMFGRKPKRAPGPTLYSSSVYT</sequence>
<gene>
    <name evidence="8" type="ORF">M427DRAFT_504481</name>
</gene>
<reference evidence="8 9" key="1">
    <citation type="journal article" date="2015" name="Genome Biol. Evol.">
        <title>Phylogenomic analyses indicate that early fungi evolved digesting cell walls of algal ancestors of land plants.</title>
        <authorList>
            <person name="Chang Y."/>
            <person name="Wang S."/>
            <person name="Sekimoto S."/>
            <person name="Aerts A.L."/>
            <person name="Choi C."/>
            <person name="Clum A."/>
            <person name="LaButti K.M."/>
            <person name="Lindquist E.A."/>
            <person name="Yee Ngan C."/>
            <person name="Ohm R.A."/>
            <person name="Salamov A.A."/>
            <person name="Grigoriev I.V."/>
            <person name="Spatafora J.W."/>
            <person name="Berbee M.L."/>
        </authorList>
    </citation>
    <scope>NUCLEOTIDE SEQUENCE [LARGE SCALE GENOMIC DNA]</scope>
    <source>
        <strain evidence="8 9">JEL478</strain>
    </source>
</reference>
<dbReference type="GO" id="GO:0016020">
    <property type="term" value="C:membrane"/>
    <property type="evidence" value="ECO:0007669"/>
    <property type="project" value="UniProtKB-SubCell"/>
</dbReference>
<dbReference type="STRING" id="1344416.A0A139A498"/>
<accession>A0A139A498</accession>
<feature type="transmembrane region" description="Helical" evidence="7">
    <location>
        <begin position="242"/>
        <end position="263"/>
    </location>
</feature>
<keyword evidence="9" id="KW-1185">Reference proteome</keyword>
<evidence type="ECO:0000313" key="8">
    <source>
        <dbReference type="EMBL" id="KXS11647.1"/>
    </source>
</evidence>
<dbReference type="InterPro" id="IPR002528">
    <property type="entry name" value="MATE_fam"/>
</dbReference>
<comment type="similarity">
    <text evidence="2">Belongs to the multi antimicrobial extrusion (MATE) (TC 2.A.66.1) family.</text>
</comment>
<feature type="region of interest" description="Disordered" evidence="6">
    <location>
        <begin position="534"/>
        <end position="584"/>
    </location>
</feature>
<dbReference type="PANTHER" id="PTHR11206">
    <property type="entry name" value="MULTIDRUG RESISTANCE PROTEIN"/>
    <property type="match status" value="1"/>
</dbReference>
<dbReference type="OrthoDB" id="2126698at2759"/>
<dbReference type="CDD" id="cd13132">
    <property type="entry name" value="MATE_eukaryotic"/>
    <property type="match status" value="1"/>
</dbReference>
<protein>
    <submittedName>
        <fullName evidence="8">MATE efflux family protein</fullName>
    </submittedName>
</protein>
<feature type="transmembrane region" description="Helical" evidence="7">
    <location>
        <begin position="469"/>
        <end position="487"/>
    </location>
</feature>
<evidence type="ECO:0000256" key="1">
    <source>
        <dbReference type="ARBA" id="ARBA00004141"/>
    </source>
</evidence>
<feature type="transmembrane region" description="Helical" evidence="7">
    <location>
        <begin position="352"/>
        <end position="375"/>
    </location>
</feature>
<dbReference type="EMBL" id="KQ965799">
    <property type="protein sequence ID" value="KXS11647.1"/>
    <property type="molecule type" value="Genomic_DNA"/>
</dbReference>
<keyword evidence="3 7" id="KW-0812">Transmembrane</keyword>
<keyword evidence="5 7" id="KW-0472">Membrane</keyword>
<dbReference type="AlphaFoldDB" id="A0A139A498"/>
<dbReference type="OMA" id="WFFVWKL"/>
<dbReference type="GO" id="GO:0015297">
    <property type="term" value="F:antiporter activity"/>
    <property type="evidence" value="ECO:0007669"/>
    <property type="project" value="InterPro"/>
</dbReference>
<feature type="transmembrane region" description="Helical" evidence="7">
    <location>
        <begin position="436"/>
        <end position="457"/>
    </location>
</feature>
<keyword evidence="4 7" id="KW-1133">Transmembrane helix</keyword>
<evidence type="ECO:0000256" key="6">
    <source>
        <dbReference type="SAM" id="MobiDB-lite"/>
    </source>
</evidence>
<feature type="transmembrane region" description="Helical" evidence="7">
    <location>
        <begin position="171"/>
        <end position="190"/>
    </location>
</feature>
<dbReference type="InterPro" id="IPR045069">
    <property type="entry name" value="MATE_euk"/>
</dbReference>
<dbReference type="GO" id="GO:1990961">
    <property type="term" value="P:xenobiotic detoxification by transmembrane export across the plasma membrane"/>
    <property type="evidence" value="ECO:0007669"/>
    <property type="project" value="InterPro"/>
</dbReference>
<comment type="subcellular location">
    <subcellularLocation>
        <location evidence="1">Membrane</location>
        <topology evidence="1">Multi-pass membrane protein</topology>
    </subcellularLocation>
</comment>
<evidence type="ECO:0000256" key="3">
    <source>
        <dbReference type="ARBA" id="ARBA00022692"/>
    </source>
</evidence>
<evidence type="ECO:0000313" key="9">
    <source>
        <dbReference type="Proteomes" id="UP000070544"/>
    </source>
</evidence>
<feature type="transmembrane region" description="Helical" evidence="7">
    <location>
        <begin position="493"/>
        <end position="516"/>
    </location>
</feature>
<feature type="transmembrane region" description="Helical" evidence="7">
    <location>
        <begin position="322"/>
        <end position="346"/>
    </location>
</feature>
<dbReference type="NCBIfam" id="TIGR00797">
    <property type="entry name" value="matE"/>
    <property type="match status" value="1"/>
</dbReference>
<evidence type="ECO:0000256" key="4">
    <source>
        <dbReference type="ARBA" id="ARBA00022989"/>
    </source>
</evidence>
<evidence type="ECO:0000256" key="7">
    <source>
        <dbReference type="SAM" id="Phobius"/>
    </source>
</evidence>
<dbReference type="GO" id="GO:0042910">
    <property type="term" value="F:xenobiotic transmembrane transporter activity"/>
    <property type="evidence" value="ECO:0007669"/>
    <property type="project" value="InterPro"/>
</dbReference>
<dbReference type="Proteomes" id="UP000070544">
    <property type="component" value="Unassembled WGS sequence"/>
</dbReference>
<organism evidence="8 9">
    <name type="scientific">Gonapodya prolifera (strain JEL478)</name>
    <name type="common">Monoblepharis prolifera</name>
    <dbReference type="NCBI Taxonomy" id="1344416"/>
    <lineage>
        <taxon>Eukaryota</taxon>
        <taxon>Fungi</taxon>
        <taxon>Fungi incertae sedis</taxon>
        <taxon>Chytridiomycota</taxon>
        <taxon>Chytridiomycota incertae sedis</taxon>
        <taxon>Monoblepharidomycetes</taxon>
        <taxon>Monoblepharidales</taxon>
        <taxon>Gonapodyaceae</taxon>
        <taxon>Gonapodya</taxon>
    </lineage>
</organism>
<evidence type="ECO:0000256" key="5">
    <source>
        <dbReference type="ARBA" id="ARBA00023136"/>
    </source>
</evidence>
<dbReference type="Pfam" id="PF01554">
    <property type="entry name" value="MatE"/>
    <property type="match status" value="2"/>
</dbReference>
<feature type="transmembrane region" description="Helical" evidence="7">
    <location>
        <begin position="396"/>
        <end position="416"/>
    </location>
</feature>
<feature type="transmembrane region" description="Helical" evidence="7">
    <location>
        <begin position="210"/>
        <end position="230"/>
    </location>
</feature>
<evidence type="ECO:0000256" key="2">
    <source>
        <dbReference type="ARBA" id="ARBA00010199"/>
    </source>
</evidence>
<feature type="transmembrane region" description="Helical" evidence="7">
    <location>
        <begin position="275"/>
        <end position="302"/>
    </location>
</feature>
<proteinExistence type="inferred from homology"/>